<evidence type="ECO:0000313" key="3">
    <source>
        <dbReference type="Proteomes" id="UP000240987"/>
    </source>
</evidence>
<sequence>MFNEFMHQGSIFAVILMVYAGNVMMEAVRRDRLDPHGINSPLIIKHPISALFMFASIPCSVLPAIYIGSYSGWVAGIVSWLVLQIGGAVITIVLRVRGPLLGLHFIFACIAFPIGYFLSLSDLFA</sequence>
<dbReference type="Proteomes" id="UP000240987">
    <property type="component" value="Unassembled WGS sequence"/>
</dbReference>
<organism evidence="2 3">
    <name type="scientific">Photobacterium frigidiphilum</name>
    <dbReference type="NCBI Taxonomy" id="264736"/>
    <lineage>
        <taxon>Bacteria</taxon>
        <taxon>Pseudomonadati</taxon>
        <taxon>Pseudomonadota</taxon>
        <taxon>Gammaproteobacteria</taxon>
        <taxon>Vibrionales</taxon>
        <taxon>Vibrionaceae</taxon>
        <taxon>Photobacterium</taxon>
    </lineage>
</organism>
<dbReference type="RefSeq" id="WP_107246682.1">
    <property type="nucleotide sequence ID" value="NZ_PYMJ01000064.1"/>
</dbReference>
<dbReference type="AlphaFoldDB" id="A0A2T3J629"/>
<feature type="transmembrane region" description="Helical" evidence="1">
    <location>
        <begin position="6"/>
        <end position="28"/>
    </location>
</feature>
<protein>
    <recommendedName>
        <fullName evidence="4">Permease</fullName>
    </recommendedName>
</protein>
<feature type="transmembrane region" description="Helical" evidence="1">
    <location>
        <begin position="101"/>
        <end position="119"/>
    </location>
</feature>
<accession>A0A2T3J629</accession>
<keyword evidence="1" id="KW-0472">Membrane</keyword>
<dbReference type="EMBL" id="PYMJ01000064">
    <property type="protein sequence ID" value="PSU42621.1"/>
    <property type="molecule type" value="Genomic_DNA"/>
</dbReference>
<keyword evidence="1" id="KW-0812">Transmembrane</keyword>
<evidence type="ECO:0000256" key="1">
    <source>
        <dbReference type="SAM" id="Phobius"/>
    </source>
</evidence>
<keyword evidence="1" id="KW-1133">Transmembrane helix</keyword>
<reference evidence="2 3" key="1">
    <citation type="submission" date="2018-01" db="EMBL/GenBank/DDBJ databases">
        <title>Whole genome sequencing of Histamine producing bacteria.</title>
        <authorList>
            <person name="Butler K."/>
        </authorList>
    </citation>
    <scope>NUCLEOTIDE SEQUENCE [LARGE SCALE GENOMIC DNA]</scope>
    <source>
        <strain evidence="2 3">JCM 12947</strain>
    </source>
</reference>
<proteinExistence type="predicted"/>
<feature type="transmembrane region" description="Helical" evidence="1">
    <location>
        <begin position="48"/>
        <end position="67"/>
    </location>
</feature>
<feature type="transmembrane region" description="Helical" evidence="1">
    <location>
        <begin position="73"/>
        <end position="94"/>
    </location>
</feature>
<name>A0A2T3J629_9GAMM</name>
<evidence type="ECO:0008006" key="4">
    <source>
        <dbReference type="Google" id="ProtNLM"/>
    </source>
</evidence>
<dbReference type="OrthoDB" id="9256124at2"/>
<keyword evidence="3" id="KW-1185">Reference proteome</keyword>
<comment type="caution">
    <text evidence="2">The sequence shown here is derived from an EMBL/GenBank/DDBJ whole genome shotgun (WGS) entry which is preliminary data.</text>
</comment>
<gene>
    <name evidence="2" type="ORF">C9J12_28750</name>
</gene>
<evidence type="ECO:0000313" key="2">
    <source>
        <dbReference type="EMBL" id="PSU42621.1"/>
    </source>
</evidence>